<keyword evidence="7" id="KW-1133">Transmembrane helix</keyword>
<dbReference type="InterPro" id="IPR002543">
    <property type="entry name" value="FtsK_dom"/>
</dbReference>
<organism evidence="9">
    <name type="scientific">Dictyoglomus thermophilum</name>
    <dbReference type="NCBI Taxonomy" id="14"/>
    <lineage>
        <taxon>Bacteria</taxon>
        <taxon>Pseudomonadati</taxon>
        <taxon>Dictyoglomota</taxon>
        <taxon>Dictyoglomia</taxon>
        <taxon>Dictyoglomales</taxon>
        <taxon>Dictyoglomaceae</taxon>
        <taxon>Dictyoglomus</taxon>
    </lineage>
</organism>
<comment type="similarity">
    <text evidence="1">Belongs to the FtsK/SpoIIIE/SftA family.</text>
</comment>
<dbReference type="InterPro" id="IPR027417">
    <property type="entry name" value="P-loop_NTPase"/>
</dbReference>
<dbReference type="SUPFAM" id="SSF46785">
    <property type="entry name" value="Winged helix' DNA-binding domain"/>
    <property type="match status" value="1"/>
</dbReference>
<dbReference type="Gene3D" id="3.40.50.300">
    <property type="entry name" value="P-loop containing nucleotide triphosphate hydrolases"/>
    <property type="match status" value="1"/>
</dbReference>
<feature type="domain" description="FtsK" evidence="8">
    <location>
        <begin position="313"/>
        <end position="504"/>
    </location>
</feature>
<dbReference type="GO" id="GO:0003677">
    <property type="term" value="F:DNA binding"/>
    <property type="evidence" value="ECO:0007669"/>
    <property type="project" value="UniProtKB-KW"/>
</dbReference>
<feature type="binding site" evidence="5">
    <location>
        <begin position="331"/>
        <end position="338"/>
    </location>
    <ligand>
        <name>ATP</name>
        <dbReference type="ChEBI" id="CHEBI:30616"/>
    </ligand>
</feature>
<reference evidence="9" key="1">
    <citation type="journal article" date="2020" name="mSystems">
        <title>Genome- and Community-Level Interaction Insights into Carbon Utilization and Element Cycling Functions of Hydrothermarchaeota in Hydrothermal Sediment.</title>
        <authorList>
            <person name="Zhou Z."/>
            <person name="Liu Y."/>
            <person name="Xu W."/>
            <person name="Pan J."/>
            <person name="Luo Z.H."/>
            <person name="Li M."/>
        </authorList>
    </citation>
    <scope>NUCLEOTIDE SEQUENCE [LARGE SCALE GENOMIC DNA]</scope>
    <source>
        <strain evidence="9">SpSt-81</strain>
    </source>
</reference>
<feature type="transmembrane region" description="Helical" evidence="7">
    <location>
        <begin position="74"/>
        <end position="92"/>
    </location>
</feature>
<evidence type="ECO:0000256" key="6">
    <source>
        <dbReference type="SAM" id="Coils"/>
    </source>
</evidence>
<dbReference type="SUPFAM" id="SSF52540">
    <property type="entry name" value="P-loop containing nucleoside triphosphate hydrolases"/>
    <property type="match status" value="1"/>
</dbReference>
<keyword evidence="6" id="KW-0175">Coiled coil</keyword>
<dbReference type="GO" id="GO:0005524">
    <property type="term" value="F:ATP binding"/>
    <property type="evidence" value="ECO:0007669"/>
    <property type="project" value="UniProtKB-UniRule"/>
</dbReference>
<dbReference type="InterPro" id="IPR036390">
    <property type="entry name" value="WH_DNA-bd_sf"/>
</dbReference>
<dbReference type="Pfam" id="PF01580">
    <property type="entry name" value="FtsK_SpoIIIE"/>
    <property type="match status" value="1"/>
</dbReference>
<comment type="caution">
    <text evidence="9">The sequence shown here is derived from an EMBL/GenBank/DDBJ whole genome shotgun (WGS) entry which is preliminary data.</text>
</comment>
<feature type="coiled-coil region" evidence="6">
    <location>
        <begin position="191"/>
        <end position="218"/>
    </location>
</feature>
<dbReference type="PANTHER" id="PTHR22683">
    <property type="entry name" value="SPORULATION PROTEIN RELATED"/>
    <property type="match status" value="1"/>
</dbReference>
<evidence type="ECO:0000256" key="1">
    <source>
        <dbReference type="ARBA" id="ARBA00006474"/>
    </source>
</evidence>
<sequence length="644" mass="73305">MEKHRLIGIIIFSIVIFIFMAWLFPDASGRLGKTIIDFLTCVFGIYLIPLFLYLTSISFLLIKKDYQPNILKALLFYFLSLLLLISILIHIFNLQDHGKFIGRLSFNIYQYVGIGGYILLTLFFTFLGFLFYPSFEIFNKKKTLSKEEKVVKRKKEGKIDRIQNREQAKFINTSQKPVTKEFSIPLNILSYSAQKNDEENYEKMARSLEETLKSFKIEAKVKDWNIGPSVVRYNISIPPGVRVSRILSLSNDLALALAVPSVRFEAPVPGESVIGIEIPRSKPVKVYLREILESDVFKKSVHPLTIALGKDLIGNIKVGNLAEMLHLLIAGTTGSGKSMFINSLILSLLYKNSPENLNLILIDPKRVELSMYNKLLGKYMRHKVVVEPKKAVYALRWAVSEMERRYEVFEKLEVRNIDEYKNLSQIEENLPYIVIIIDELNDLMMIAPKEIEDLICRIAQKARAAGMHLVVATQRPSTDVITGLIKANIPSRIAFAVSSQIDSRIILDDAGAEKLIGRGDMLFHPITSSHPIRLQAPYVEDKDIKNVVSYIVENFGNLNYDIITFEEKEETEGKEIEEFGDPLLPKVIELLKGKKVISTSYIQRKFSIGYNRAARILDILEEKGYVASQGEGKPRRVLRGGDDI</sequence>
<dbReference type="Gene3D" id="3.30.980.40">
    <property type="match status" value="1"/>
</dbReference>
<dbReference type="AlphaFoldDB" id="A0A7C3RQ89"/>
<evidence type="ECO:0000256" key="4">
    <source>
        <dbReference type="ARBA" id="ARBA00023125"/>
    </source>
</evidence>
<evidence type="ECO:0000256" key="5">
    <source>
        <dbReference type="PROSITE-ProRule" id="PRU00289"/>
    </source>
</evidence>
<dbReference type="SMART" id="SM00382">
    <property type="entry name" value="AAA"/>
    <property type="match status" value="1"/>
</dbReference>
<dbReference type="CDD" id="cd01127">
    <property type="entry name" value="TrwB_TraG_TraD_VirD4"/>
    <property type="match status" value="1"/>
</dbReference>
<feature type="transmembrane region" description="Helical" evidence="7">
    <location>
        <begin position="7"/>
        <end position="24"/>
    </location>
</feature>
<dbReference type="InterPro" id="IPR036388">
    <property type="entry name" value="WH-like_DNA-bd_sf"/>
</dbReference>
<feature type="transmembrane region" description="Helical" evidence="7">
    <location>
        <begin position="36"/>
        <end position="62"/>
    </location>
</feature>
<dbReference type="PROSITE" id="PS50901">
    <property type="entry name" value="FTSK"/>
    <property type="match status" value="1"/>
</dbReference>
<evidence type="ECO:0000259" key="8">
    <source>
        <dbReference type="PROSITE" id="PS50901"/>
    </source>
</evidence>
<accession>A0A7C3RQ89</accession>
<gene>
    <name evidence="9" type="ORF">ENW00_01925</name>
</gene>
<keyword evidence="7" id="KW-0472">Membrane</keyword>
<evidence type="ECO:0000256" key="7">
    <source>
        <dbReference type="SAM" id="Phobius"/>
    </source>
</evidence>
<dbReference type="SMART" id="SM00843">
    <property type="entry name" value="Ftsk_gamma"/>
    <property type="match status" value="1"/>
</dbReference>
<evidence type="ECO:0000313" key="9">
    <source>
        <dbReference type="EMBL" id="HFX12902.1"/>
    </source>
</evidence>
<dbReference type="InterPro" id="IPR041027">
    <property type="entry name" value="FtsK_alpha"/>
</dbReference>
<dbReference type="EMBL" id="DTIN01000009">
    <property type="protein sequence ID" value="HFX12902.1"/>
    <property type="molecule type" value="Genomic_DNA"/>
</dbReference>
<keyword evidence="7" id="KW-0812">Transmembrane</keyword>
<dbReference type="InterPro" id="IPR018541">
    <property type="entry name" value="Ftsk_gamma"/>
</dbReference>
<evidence type="ECO:0000256" key="3">
    <source>
        <dbReference type="ARBA" id="ARBA00022840"/>
    </source>
</evidence>
<dbReference type="Pfam" id="PF09397">
    <property type="entry name" value="FtsK_gamma"/>
    <property type="match status" value="1"/>
</dbReference>
<dbReference type="Pfam" id="PF17854">
    <property type="entry name" value="FtsK_alpha"/>
    <property type="match status" value="1"/>
</dbReference>
<protein>
    <submittedName>
        <fullName evidence="9">DNA translocase FtsK</fullName>
    </submittedName>
</protein>
<dbReference type="PANTHER" id="PTHR22683:SF41">
    <property type="entry name" value="DNA TRANSLOCASE FTSK"/>
    <property type="match status" value="1"/>
</dbReference>
<dbReference type="Gene3D" id="1.10.10.10">
    <property type="entry name" value="Winged helix-like DNA-binding domain superfamily/Winged helix DNA-binding domain"/>
    <property type="match status" value="1"/>
</dbReference>
<evidence type="ECO:0000256" key="2">
    <source>
        <dbReference type="ARBA" id="ARBA00022741"/>
    </source>
</evidence>
<name>A0A7C3RQ89_DICTH</name>
<proteinExistence type="inferred from homology"/>
<keyword evidence="3 5" id="KW-0067">ATP-binding</keyword>
<dbReference type="InterPro" id="IPR003593">
    <property type="entry name" value="AAA+_ATPase"/>
</dbReference>
<keyword evidence="4" id="KW-0238">DNA-binding</keyword>
<keyword evidence="2 5" id="KW-0547">Nucleotide-binding</keyword>
<dbReference type="InterPro" id="IPR050206">
    <property type="entry name" value="FtsK/SpoIIIE/SftA"/>
</dbReference>
<feature type="transmembrane region" description="Helical" evidence="7">
    <location>
        <begin position="112"/>
        <end position="132"/>
    </location>
</feature>